<comment type="caution">
    <text evidence="1">The sequence shown here is derived from an EMBL/GenBank/DDBJ whole genome shotgun (WGS) entry which is preliminary data.</text>
</comment>
<evidence type="ECO:0000313" key="1">
    <source>
        <dbReference type="EMBL" id="KAK8985819.1"/>
    </source>
</evidence>
<name>A0ABR2PBW5_9ROSI</name>
<dbReference type="EMBL" id="JBBPBN010000067">
    <property type="protein sequence ID" value="KAK8985819.1"/>
    <property type="molecule type" value="Genomic_DNA"/>
</dbReference>
<reference evidence="1 2" key="1">
    <citation type="journal article" date="2024" name="G3 (Bethesda)">
        <title>Genome assembly of Hibiscus sabdariffa L. provides insights into metabolisms of medicinal natural products.</title>
        <authorList>
            <person name="Kim T."/>
        </authorList>
    </citation>
    <scope>NUCLEOTIDE SEQUENCE [LARGE SCALE GENOMIC DNA]</scope>
    <source>
        <strain evidence="1">TK-2024</strain>
        <tissue evidence="1">Old leaves</tissue>
    </source>
</reference>
<protein>
    <submittedName>
        <fullName evidence="1">Uncharacterized protein</fullName>
    </submittedName>
</protein>
<organism evidence="1 2">
    <name type="scientific">Hibiscus sabdariffa</name>
    <name type="common">roselle</name>
    <dbReference type="NCBI Taxonomy" id="183260"/>
    <lineage>
        <taxon>Eukaryota</taxon>
        <taxon>Viridiplantae</taxon>
        <taxon>Streptophyta</taxon>
        <taxon>Embryophyta</taxon>
        <taxon>Tracheophyta</taxon>
        <taxon>Spermatophyta</taxon>
        <taxon>Magnoliopsida</taxon>
        <taxon>eudicotyledons</taxon>
        <taxon>Gunneridae</taxon>
        <taxon>Pentapetalae</taxon>
        <taxon>rosids</taxon>
        <taxon>malvids</taxon>
        <taxon>Malvales</taxon>
        <taxon>Malvaceae</taxon>
        <taxon>Malvoideae</taxon>
        <taxon>Hibiscus</taxon>
    </lineage>
</organism>
<proteinExistence type="predicted"/>
<keyword evidence="2" id="KW-1185">Reference proteome</keyword>
<evidence type="ECO:0000313" key="2">
    <source>
        <dbReference type="Proteomes" id="UP001396334"/>
    </source>
</evidence>
<dbReference type="Proteomes" id="UP001396334">
    <property type="component" value="Unassembled WGS sequence"/>
</dbReference>
<sequence length="81" mass="9196">MPKSRLNVHDPGEVIHRRSRSRAVDAVSKIAKVVILDGGKEVIDGFNSVECMRQVGCRRWRLKVGRLESLGDWGIGRWKRA</sequence>
<accession>A0ABR2PBW5</accession>
<gene>
    <name evidence="1" type="ORF">V6N11_047312</name>
</gene>